<feature type="domain" description="Glycosyl hydrolase family 92" evidence="4">
    <location>
        <begin position="267"/>
        <end position="727"/>
    </location>
</feature>
<dbReference type="Proteomes" id="UP000006044">
    <property type="component" value="Unassembled WGS sequence"/>
</dbReference>
<comment type="caution">
    <text evidence="6">The sequence shown here is derived from an EMBL/GenBank/DDBJ whole genome shotgun (WGS) entry which is preliminary data.</text>
</comment>
<dbReference type="GO" id="GO:0030246">
    <property type="term" value="F:carbohydrate binding"/>
    <property type="evidence" value="ECO:0007669"/>
    <property type="project" value="InterPro"/>
</dbReference>
<dbReference type="InterPro" id="IPR008928">
    <property type="entry name" value="6-hairpin_glycosidase_sf"/>
</dbReference>
<evidence type="ECO:0000256" key="2">
    <source>
        <dbReference type="ARBA" id="ARBA00011245"/>
    </source>
</evidence>
<dbReference type="PANTHER" id="PTHR12143:SF43">
    <property type="entry name" value="PUTATIVE-RELATED"/>
    <property type="match status" value="1"/>
</dbReference>
<dbReference type="GO" id="GO:0000224">
    <property type="term" value="F:peptide-N4-(N-acetyl-beta-glucosaminyl)asparagine amidase activity"/>
    <property type="evidence" value="ECO:0007669"/>
    <property type="project" value="TreeGrafter"/>
</dbReference>
<dbReference type="Gene3D" id="1.20.1050.60">
    <property type="entry name" value="alpha-1,2-mannosidase"/>
    <property type="match status" value="1"/>
</dbReference>
<dbReference type="InterPro" id="IPR041371">
    <property type="entry name" value="GH92_N"/>
</dbReference>
<organism evidence="6 7">
    <name type="scientific">Barnesiella intestinihominis YIT 11860</name>
    <dbReference type="NCBI Taxonomy" id="742726"/>
    <lineage>
        <taxon>Bacteria</taxon>
        <taxon>Pseudomonadati</taxon>
        <taxon>Bacteroidota</taxon>
        <taxon>Bacteroidia</taxon>
        <taxon>Bacteroidales</taxon>
        <taxon>Barnesiellaceae</taxon>
        <taxon>Barnesiella</taxon>
    </lineage>
</organism>
<dbReference type="EMBL" id="ADLE01000008">
    <property type="protein sequence ID" value="EJZ64644.1"/>
    <property type="molecule type" value="Genomic_DNA"/>
</dbReference>
<evidence type="ECO:0008006" key="8">
    <source>
        <dbReference type="Google" id="ProtNLM"/>
    </source>
</evidence>
<dbReference type="Pfam" id="PF17678">
    <property type="entry name" value="Glyco_hydro_92N"/>
    <property type="match status" value="1"/>
</dbReference>
<dbReference type="GO" id="GO:0005975">
    <property type="term" value="P:carbohydrate metabolic process"/>
    <property type="evidence" value="ECO:0007669"/>
    <property type="project" value="InterPro"/>
</dbReference>
<dbReference type="PATRIC" id="fig|742726.3.peg.1196"/>
<dbReference type="Gene3D" id="2.70.98.10">
    <property type="match status" value="1"/>
</dbReference>
<keyword evidence="7" id="KW-1185">Reference proteome</keyword>
<dbReference type="SUPFAM" id="SSF48208">
    <property type="entry name" value="Six-hairpin glycosidases"/>
    <property type="match status" value="1"/>
</dbReference>
<dbReference type="STRING" id="742726.HMPREF9448_01124"/>
<gene>
    <name evidence="6" type="ORF">HMPREF9448_01124</name>
</gene>
<sequence>MNKYFNIAIVTALSVAITSFKGNAMSDLSQYVDPFIGVDGGGNVFPGPCVPFGMVKVGPDCGGKDWNAGWDRDGNIHGFSNVHVSGTGGGCKYGNVLFAPITGNLDMQDYSSPRNNEHVALGLYEVDLKRYGTSARLTALQRSAMHEYTFPASDDSKIIIDLGSFLSSHERQYLVGSEVRIISDKEIEGYTRVRGGWNIGEPYTVYFYAVFDTPSDDCGTWKSHRVEPGKREQYDTSEPTGAYFSYRTSDKQKVTVKVGISYLSTGKARMNLSEMNSWNFDEVRAACVSRWNEILNKIEVKGSDEQKKIFYTALYHSYLQPVDKTGENSKWISDEPYYDDYYCIWDTFRATHPLFTLLTPSKQVDMLRSLLDIYRYEGYAPDARSGDDNGRVQGGSNVDILFTDAYVKGLKGIDYELALEAMIKNAEVSPGDDERKEGRGGISDYNEKGFVSTKFERAGTRTMEYANCDYAIATLARGLKEKEIAQKYMERSRNWQNLWNPDVESLGFKGFVWPRYSDGSWWSENDYSVFQGGTWPDFVYETFSWELSFYVPHDVNALIEKCGGKEQFTRRLDTYFSHEKWDQRWYMGLFQISNEPGFLTPTLYNYVGRPDKTAEVVRKTLKERYNTTKEGIPGNDDSGSMSSWYVFHALGFYPNTGQDLYLISSPTFEEAVIHLENGRDLSIKAKKASDKNIYVQSVKLNGEPLDACSFKHTDIANGGTLEFVMGSKPSKWGTVGVENQL</sequence>
<dbReference type="Gene3D" id="3.30.2080.10">
    <property type="entry name" value="GH92 mannosidase domain"/>
    <property type="match status" value="1"/>
</dbReference>
<dbReference type="GO" id="GO:0006516">
    <property type="term" value="P:glycoprotein catabolic process"/>
    <property type="evidence" value="ECO:0007669"/>
    <property type="project" value="TreeGrafter"/>
</dbReference>
<dbReference type="PANTHER" id="PTHR12143">
    <property type="entry name" value="PEPTIDE N-GLYCANASE PNGASE -RELATED"/>
    <property type="match status" value="1"/>
</dbReference>
<feature type="domain" description="Glycosyl hydrolase family 92 N-terminal" evidence="5">
    <location>
        <begin position="31"/>
        <end position="261"/>
    </location>
</feature>
<dbReference type="GO" id="GO:0005829">
    <property type="term" value="C:cytosol"/>
    <property type="evidence" value="ECO:0007669"/>
    <property type="project" value="TreeGrafter"/>
</dbReference>
<accession>K0XA56</accession>
<evidence type="ECO:0000256" key="3">
    <source>
        <dbReference type="ARBA" id="ARBA00022837"/>
    </source>
</evidence>
<dbReference type="FunFam" id="3.30.2080.10:FF:000001">
    <property type="entry name" value="Alpha-1,2-mannosidase subfamily"/>
    <property type="match status" value="1"/>
</dbReference>
<evidence type="ECO:0000259" key="4">
    <source>
        <dbReference type="Pfam" id="PF07971"/>
    </source>
</evidence>
<dbReference type="RefSeq" id="WP_008861612.1">
    <property type="nucleotide sequence ID" value="NZ_JH815204.1"/>
</dbReference>
<dbReference type="NCBIfam" id="TIGR01180">
    <property type="entry name" value="aman2_put"/>
    <property type="match status" value="1"/>
</dbReference>
<protein>
    <recommendedName>
        <fullName evidence="8">Alpha-1,2-mannosidase</fullName>
    </recommendedName>
</protein>
<dbReference type="InterPro" id="IPR014718">
    <property type="entry name" value="GH-type_carb-bd"/>
</dbReference>
<evidence type="ECO:0000256" key="1">
    <source>
        <dbReference type="ARBA" id="ARBA00001913"/>
    </source>
</evidence>
<dbReference type="AlphaFoldDB" id="K0XA56"/>
<dbReference type="InterPro" id="IPR050883">
    <property type="entry name" value="PNGase"/>
</dbReference>
<evidence type="ECO:0000313" key="6">
    <source>
        <dbReference type="EMBL" id="EJZ64644.1"/>
    </source>
</evidence>
<evidence type="ECO:0000259" key="5">
    <source>
        <dbReference type="Pfam" id="PF17678"/>
    </source>
</evidence>
<comment type="subunit">
    <text evidence="2">Monomer.</text>
</comment>
<dbReference type="OrthoDB" id="9762711at2"/>
<dbReference type="InterPro" id="IPR005887">
    <property type="entry name" value="GH92_a_mannosidase_put"/>
</dbReference>
<proteinExistence type="predicted"/>
<keyword evidence="3" id="KW-0106">Calcium</keyword>
<dbReference type="Pfam" id="PF07971">
    <property type="entry name" value="Glyco_hydro_92"/>
    <property type="match status" value="1"/>
</dbReference>
<dbReference type="HOGENOM" id="CLU_003690_4_2_10"/>
<dbReference type="Gene3D" id="1.20.1610.10">
    <property type="entry name" value="alpha-1,2-mannosidases domains"/>
    <property type="match status" value="1"/>
</dbReference>
<dbReference type="eggNOG" id="COG3537">
    <property type="taxonomic scope" value="Bacteria"/>
</dbReference>
<name>K0XA56_9BACT</name>
<dbReference type="GeneID" id="77848418"/>
<reference evidence="6 7" key="1">
    <citation type="submission" date="2012-08" db="EMBL/GenBank/DDBJ databases">
        <title>The Genome Sequence of Barnesiella intestinihominis YIT 11860.</title>
        <authorList>
            <consortium name="The Broad Institute Genome Sequencing Platform"/>
            <person name="Earl A."/>
            <person name="Ward D."/>
            <person name="Feldgarden M."/>
            <person name="Gevers D."/>
            <person name="Morotomi M."/>
            <person name="Walker B."/>
            <person name="Young S.K."/>
            <person name="Zeng Q."/>
            <person name="Gargeya S."/>
            <person name="Fitzgerald M."/>
            <person name="Haas B."/>
            <person name="Abouelleil A."/>
            <person name="Alvarado L."/>
            <person name="Arachchi H.M."/>
            <person name="Berlin A.M."/>
            <person name="Chapman S.B."/>
            <person name="Goldberg J."/>
            <person name="Griggs A."/>
            <person name="Gujja S."/>
            <person name="Hansen M."/>
            <person name="Howarth C."/>
            <person name="Imamovic A."/>
            <person name="Larimer J."/>
            <person name="McCowen C."/>
            <person name="Montmayeur A."/>
            <person name="Murphy C."/>
            <person name="Neiman D."/>
            <person name="Pearson M."/>
            <person name="Priest M."/>
            <person name="Roberts A."/>
            <person name="Saif S."/>
            <person name="Shea T."/>
            <person name="Sisk P."/>
            <person name="Sykes S."/>
            <person name="Wortman J."/>
            <person name="Nusbaum C."/>
            <person name="Birren B."/>
        </authorList>
    </citation>
    <scope>NUCLEOTIDE SEQUENCE [LARGE SCALE GENOMIC DNA]</scope>
    <source>
        <strain evidence="6 7">YIT 11860</strain>
    </source>
</reference>
<dbReference type="InterPro" id="IPR012939">
    <property type="entry name" value="Glyco_hydro_92"/>
</dbReference>
<comment type="cofactor">
    <cofactor evidence="1">
        <name>Ca(2+)</name>
        <dbReference type="ChEBI" id="CHEBI:29108"/>
    </cofactor>
</comment>
<evidence type="ECO:0000313" key="7">
    <source>
        <dbReference type="Proteomes" id="UP000006044"/>
    </source>
</evidence>